<evidence type="ECO:0000256" key="3">
    <source>
        <dbReference type="ARBA" id="ARBA00005375"/>
    </source>
</evidence>
<dbReference type="OrthoDB" id="258392at2759"/>
<dbReference type="EMBL" id="RJVU01067364">
    <property type="protein sequence ID" value="ROI83820.1"/>
    <property type="molecule type" value="Genomic_DNA"/>
</dbReference>
<keyword evidence="16" id="KW-1185">Reference proteome</keyword>
<dbReference type="Gene3D" id="3.40.50.1240">
    <property type="entry name" value="Phosphoglycerate mutase-like"/>
    <property type="match status" value="1"/>
</dbReference>
<name>A0A3N0XP69_ANAGA</name>
<dbReference type="SUPFAM" id="SSF53254">
    <property type="entry name" value="Phosphoglycerate mutase-like"/>
    <property type="match status" value="1"/>
</dbReference>
<evidence type="ECO:0000256" key="2">
    <source>
        <dbReference type="ARBA" id="ARBA00004227"/>
    </source>
</evidence>
<dbReference type="AlphaFoldDB" id="A0A3N0XP69"/>
<evidence type="ECO:0000256" key="12">
    <source>
        <dbReference type="ARBA" id="ARBA00023228"/>
    </source>
</evidence>
<dbReference type="InterPro" id="IPR000560">
    <property type="entry name" value="His_Pase_clade-2"/>
</dbReference>
<keyword evidence="8" id="KW-1133">Transmembrane helix</keyword>
<evidence type="ECO:0000256" key="10">
    <source>
        <dbReference type="ARBA" id="ARBA00023157"/>
    </source>
</evidence>
<dbReference type="GO" id="GO:0007040">
    <property type="term" value="P:lysosome organization"/>
    <property type="evidence" value="ECO:0007669"/>
    <property type="project" value="TreeGrafter"/>
</dbReference>
<keyword evidence="10" id="KW-1015">Disulfide bond</keyword>
<evidence type="ECO:0000256" key="8">
    <source>
        <dbReference type="ARBA" id="ARBA00022989"/>
    </source>
</evidence>
<comment type="caution">
    <text evidence="15">The sequence shown here is derived from an EMBL/GenBank/DDBJ whole genome shotgun (WGS) entry which is preliminary data.</text>
</comment>
<evidence type="ECO:0000313" key="16">
    <source>
        <dbReference type="Proteomes" id="UP000281406"/>
    </source>
</evidence>
<comment type="catalytic activity">
    <reaction evidence="1">
        <text>a phosphate monoester + H2O = an alcohol + phosphate</text>
        <dbReference type="Rhea" id="RHEA:15017"/>
        <dbReference type="ChEBI" id="CHEBI:15377"/>
        <dbReference type="ChEBI" id="CHEBI:30879"/>
        <dbReference type="ChEBI" id="CHEBI:43474"/>
        <dbReference type="ChEBI" id="CHEBI:67140"/>
        <dbReference type="EC" id="3.1.3.2"/>
    </reaction>
</comment>
<dbReference type="PANTHER" id="PTHR11567:SF180">
    <property type="entry name" value="LYSOSOMAL ACID PHOSPHATASE"/>
    <property type="match status" value="1"/>
</dbReference>
<reference evidence="15 16" key="1">
    <citation type="submission" date="2018-10" db="EMBL/GenBank/DDBJ databases">
        <title>Genome assembly for a Yunnan-Guizhou Plateau 3E fish, Anabarilius grahami (Regan), and its evolutionary and genetic applications.</title>
        <authorList>
            <person name="Jiang W."/>
        </authorList>
    </citation>
    <scope>NUCLEOTIDE SEQUENCE [LARGE SCALE GENOMIC DNA]</scope>
    <source>
        <strain evidence="15">AG-KIZ</strain>
        <tissue evidence="15">Muscle</tissue>
    </source>
</reference>
<dbReference type="GO" id="GO:0005765">
    <property type="term" value="C:lysosomal membrane"/>
    <property type="evidence" value="ECO:0007669"/>
    <property type="project" value="UniProtKB-SubCell"/>
</dbReference>
<keyword evidence="6" id="KW-0732">Signal</keyword>
<evidence type="ECO:0000256" key="7">
    <source>
        <dbReference type="ARBA" id="ARBA00022801"/>
    </source>
</evidence>
<keyword evidence="12" id="KW-0458">Lysosome</keyword>
<evidence type="ECO:0000256" key="11">
    <source>
        <dbReference type="ARBA" id="ARBA00023180"/>
    </source>
</evidence>
<keyword evidence="11" id="KW-0325">Glycoprotein</keyword>
<dbReference type="Pfam" id="PF00328">
    <property type="entry name" value="His_Phos_2"/>
    <property type="match status" value="1"/>
</dbReference>
<evidence type="ECO:0000256" key="14">
    <source>
        <dbReference type="ARBA" id="ARBA00039422"/>
    </source>
</evidence>
<dbReference type="GO" id="GO:0003993">
    <property type="term" value="F:acid phosphatase activity"/>
    <property type="evidence" value="ECO:0007669"/>
    <property type="project" value="UniProtKB-EC"/>
</dbReference>
<keyword evidence="5" id="KW-0812">Transmembrane</keyword>
<dbReference type="InterPro" id="IPR029033">
    <property type="entry name" value="His_PPase_superfam"/>
</dbReference>
<dbReference type="CDD" id="cd07061">
    <property type="entry name" value="HP_HAP_like"/>
    <property type="match status" value="1"/>
</dbReference>
<dbReference type="InterPro" id="IPR033379">
    <property type="entry name" value="Acid_Pase_AS"/>
</dbReference>
<evidence type="ECO:0000256" key="5">
    <source>
        <dbReference type="ARBA" id="ARBA00022692"/>
    </source>
</evidence>
<organism evidence="15 16">
    <name type="scientific">Anabarilius grahami</name>
    <name type="common">Kanglang fish</name>
    <name type="synonym">Barilius grahami</name>
    <dbReference type="NCBI Taxonomy" id="495550"/>
    <lineage>
        <taxon>Eukaryota</taxon>
        <taxon>Metazoa</taxon>
        <taxon>Chordata</taxon>
        <taxon>Craniata</taxon>
        <taxon>Vertebrata</taxon>
        <taxon>Euteleostomi</taxon>
        <taxon>Actinopterygii</taxon>
        <taxon>Neopterygii</taxon>
        <taxon>Teleostei</taxon>
        <taxon>Ostariophysi</taxon>
        <taxon>Cypriniformes</taxon>
        <taxon>Xenocyprididae</taxon>
        <taxon>Xenocypridinae</taxon>
        <taxon>Xenocypridinae incertae sedis</taxon>
        <taxon>Anabarilius</taxon>
    </lineage>
</organism>
<dbReference type="EC" id="3.1.3.2" evidence="4"/>
<gene>
    <name evidence="15" type="ORF">DPX16_14762</name>
</gene>
<evidence type="ECO:0000256" key="13">
    <source>
        <dbReference type="ARBA" id="ARBA00037852"/>
    </source>
</evidence>
<evidence type="ECO:0000256" key="9">
    <source>
        <dbReference type="ARBA" id="ARBA00023136"/>
    </source>
</evidence>
<keyword evidence="9" id="KW-0472">Membrane</keyword>
<evidence type="ECO:0000256" key="1">
    <source>
        <dbReference type="ARBA" id="ARBA00000032"/>
    </source>
</evidence>
<evidence type="ECO:0000313" key="15">
    <source>
        <dbReference type="EMBL" id="ROI83820.1"/>
    </source>
</evidence>
<dbReference type="GO" id="GO:0043202">
    <property type="term" value="C:lysosomal lumen"/>
    <property type="evidence" value="ECO:0007669"/>
    <property type="project" value="UniProtKB-SubCell"/>
</dbReference>
<dbReference type="PANTHER" id="PTHR11567">
    <property type="entry name" value="ACID PHOSPHATASE-RELATED"/>
    <property type="match status" value="1"/>
</dbReference>
<sequence>MFPPSSSEEFIPGLKWQPIPVHTVPEDKDLLLHFPLRNCPRYIQLMNETKDSDTFHKMTVTYKSFIEMVREKTGVKTVSVDSVWTVYDTLFCESKHKKVLPDWATPDVMETLKVLNDFSYQIMFGVYERTEKSRLQGGLLLDQIIKNISAASHNEQKSKMIVYSAHDTTIVALQEALDVFSGLQPPYASCHLIELHQEQTDGMFSVEMFYRNDSAVEPYAVSLPNCSQHCPLQKFVDLTRDVIPQDWNKECEIKKEATDPDKGEHNHVH</sequence>
<accession>A0A3N0XP69</accession>
<dbReference type="Proteomes" id="UP000281406">
    <property type="component" value="Unassembled WGS sequence"/>
</dbReference>
<comment type="similarity">
    <text evidence="3">Belongs to the histidine acid phosphatase family.</text>
</comment>
<evidence type="ECO:0000256" key="6">
    <source>
        <dbReference type="ARBA" id="ARBA00022729"/>
    </source>
</evidence>
<proteinExistence type="inferred from homology"/>
<comment type="subcellular location">
    <subcellularLocation>
        <location evidence="2">Lysosome lumen</location>
    </subcellularLocation>
    <subcellularLocation>
        <location evidence="13">Lysosome membrane</location>
        <topology evidence="13">Single-pass membrane protein</topology>
        <orientation evidence="13">Lumenal side</orientation>
    </subcellularLocation>
</comment>
<dbReference type="InterPro" id="IPR050645">
    <property type="entry name" value="Histidine_acid_phosphatase"/>
</dbReference>
<evidence type="ECO:0000256" key="4">
    <source>
        <dbReference type="ARBA" id="ARBA00012646"/>
    </source>
</evidence>
<dbReference type="PROSITE" id="PS00778">
    <property type="entry name" value="HIS_ACID_PHOSPHAT_2"/>
    <property type="match status" value="1"/>
</dbReference>
<keyword evidence="7" id="KW-0378">Hydrolase</keyword>
<protein>
    <recommendedName>
        <fullName evidence="14">Lysosomal acid phosphatase</fullName>
        <ecNumber evidence="4">3.1.3.2</ecNumber>
    </recommendedName>
</protein>